<evidence type="ECO:0000313" key="4">
    <source>
        <dbReference type="Proteomes" id="UP001294570"/>
    </source>
</evidence>
<keyword evidence="4" id="KW-1185">Reference proteome</keyword>
<organism evidence="3 4">
    <name type="scientific">Denitrificimonas halotolerans</name>
    <dbReference type="NCBI Taxonomy" id="3098930"/>
    <lineage>
        <taxon>Bacteria</taxon>
        <taxon>Pseudomonadati</taxon>
        <taxon>Pseudomonadota</taxon>
        <taxon>Gammaproteobacteria</taxon>
        <taxon>Pseudomonadales</taxon>
        <taxon>Pseudomonadaceae</taxon>
        <taxon>Denitrificimonas</taxon>
    </lineage>
</organism>
<evidence type="ECO:0000313" key="3">
    <source>
        <dbReference type="EMBL" id="MDY7218411.1"/>
    </source>
</evidence>
<dbReference type="InterPro" id="IPR021309">
    <property type="entry name" value="YgaP-like_TM"/>
</dbReference>
<comment type="caution">
    <text evidence="3">The sequence shown here is derived from an EMBL/GenBank/DDBJ whole genome shotgun (WGS) entry which is preliminary data.</text>
</comment>
<evidence type="ECO:0000256" key="1">
    <source>
        <dbReference type="SAM" id="Phobius"/>
    </source>
</evidence>
<feature type="transmembrane region" description="Helical" evidence="1">
    <location>
        <begin position="40"/>
        <end position="61"/>
    </location>
</feature>
<feature type="domain" description="Inner membrane protein YgaP-like transmembrane" evidence="2">
    <location>
        <begin position="1"/>
        <end position="60"/>
    </location>
</feature>
<accession>A0ABU5GNA2</accession>
<dbReference type="EMBL" id="JAXIVU010000002">
    <property type="protein sequence ID" value="MDY7218411.1"/>
    <property type="molecule type" value="Genomic_DNA"/>
</dbReference>
<proteinExistence type="predicted"/>
<gene>
    <name evidence="3" type="ORF">TOI97_02280</name>
</gene>
<protein>
    <submittedName>
        <fullName evidence="3">DUF2892 domain-containing protein</fullName>
    </submittedName>
</protein>
<sequence>MKNNIGSIERSLRIIVGLILVVLALFDIIGWWGWVGLIPILTGALGTCPLYSILGVSTCGGKGCPKK</sequence>
<keyword evidence="1" id="KW-1133">Transmembrane helix</keyword>
<dbReference type="Proteomes" id="UP001294570">
    <property type="component" value="Unassembled WGS sequence"/>
</dbReference>
<name>A0ABU5GNA2_9GAMM</name>
<keyword evidence="1" id="KW-0812">Transmembrane</keyword>
<evidence type="ECO:0000259" key="2">
    <source>
        <dbReference type="Pfam" id="PF11127"/>
    </source>
</evidence>
<feature type="transmembrane region" description="Helical" evidence="1">
    <location>
        <begin position="12"/>
        <end position="34"/>
    </location>
</feature>
<dbReference type="RefSeq" id="WP_321552513.1">
    <property type="nucleotide sequence ID" value="NZ_JAXIVU010000002.1"/>
</dbReference>
<reference evidence="3 4" key="1">
    <citation type="submission" date="2023-12" db="EMBL/GenBank/DDBJ databases">
        <title>Denitrificimonas halotolerans sp. nov.,a novel species isolated from landfill leachate.</title>
        <authorList>
            <person name="Wang S."/>
        </authorList>
    </citation>
    <scope>NUCLEOTIDE SEQUENCE [LARGE SCALE GENOMIC DNA]</scope>
    <source>
        <strain evidence="3 4">JX-1</strain>
    </source>
</reference>
<keyword evidence="1" id="KW-0472">Membrane</keyword>
<dbReference type="Pfam" id="PF11127">
    <property type="entry name" value="YgaP-like_TM"/>
    <property type="match status" value="1"/>
</dbReference>